<keyword evidence="4" id="KW-1185">Reference proteome</keyword>
<dbReference type="Pfam" id="PF13349">
    <property type="entry name" value="DUF4097"/>
    <property type="match status" value="1"/>
</dbReference>
<sequence>MRTLTATAVLAAAATALTGCGNVSFGTEEETRSYTAPASVTALKINGRGGQVEVATSGTSVIKVRERLRWSNDKNKPKVRHVTDNDTLTLSSECATVTLGGAVCGVSYRVEVPRDMPVSIDSRDGRIVASGLGGKVKLHSANGSIRLDDVRATSLDLSSSDGSIRVSGRAAAASLSSANGSIRARLTGDRLTARSRDGSLRLSGSVKTADLDTAHGAVHATGLTAERLTARSRDGGITLGFASPPMNVRAETAHGSIRLALPPGGEGYDIDATARNGRERIDPLLRRDSASPRQITLDTVDGGISVDAADQRTW</sequence>
<feature type="chain" id="PRO_5038940835" evidence="1">
    <location>
        <begin position="19"/>
        <end position="314"/>
    </location>
</feature>
<evidence type="ECO:0000313" key="3">
    <source>
        <dbReference type="EMBL" id="TQM71116.1"/>
    </source>
</evidence>
<dbReference type="RefSeq" id="WP_185758931.1">
    <property type="nucleotide sequence ID" value="NZ_VFPO01000001.1"/>
</dbReference>
<organism evidence="3 4">
    <name type="scientific">Actinomadura hallensis</name>
    <dbReference type="NCBI Taxonomy" id="337895"/>
    <lineage>
        <taxon>Bacteria</taxon>
        <taxon>Bacillati</taxon>
        <taxon>Actinomycetota</taxon>
        <taxon>Actinomycetes</taxon>
        <taxon>Streptosporangiales</taxon>
        <taxon>Thermomonosporaceae</taxon>
        <taxon>Actinomadura</taxon>
    </lineage>
</organism>
<dbReference type="PROSITE" id="PS51257">
    <property type="entry name" value="PROKAR_LIPOPROTEIN"/>
    <property type="match status" value="1"/>
</dbReference>
<feature type="signal peptide" evidence="1">
    <location>
        <begin position="1"/>
        <end position="18"/>
    </location>
</feature>
<proteinExistence type="predicted"/>
<evidence type="ECO:0000313" key="4">
    <source>
        <dbReference type="Proteomes" id="UP000316706"/>
    </source>
</evidence>
<name>A0A543IKL8_9ACTN</name>
<protein>
    <submittedName>
        <fullName evidence="3">Putative adhesin</fullName>
    </submittedName>
</protein>
<comment type="caution">
    <text evidence="3">The sequence shown here is derived from an EMBL/GenBank/DDBJ whole genome shotgun (WGS) entry which is preliminary data.</text>
</comment>
<dbReference type="Gene3D" id="2.160.20.120">
    <property type="match status" value="1"/>
</dbReference>
<gene>
    <name evidence="3" type="ORF">FHX41_4867</name>
</gene>
<evidence type="ECO:0000256" key="1">
    <source>
        <dbReference type="SAM" id="SignalP"/>
    </source>
</evidence>
<dbReference type="InterPro" id="IPR025164">
    <property type="entry name" value="Toastrack_DUF4097"/>
</dbReference>
<accession>A0A543IKL8</accession>
<evidence type="ECO:0000259" key="2">
    <source>
        <dbReference type="Pfam" id="PF13349"/>
    </source>
</evidence>
<keyword evidence="1" id="KW-0732">Signal</keyword>
<dbReference type="EMBL" id="VFPO01000001">
    <property type="protein sequence ID" value="TQM71116.1"/>
    <property type="molecule type" value="Genomic_DNA"/>
</dbReference>
<reference evidence="3 4" key="1">
    <citation type="submission" date="2019-06" db="EMBL/GenBank/DDBJ databases">
        <title>Sequencing the genomes of 1000 actinobacteria strains.</title>
        <authorList>
            <person name="Klenk H.-P."/>
        </authorList>
    </citation>
    <scope>NUCLEOTIDE SEQUENCE [LARGE SCALE GENOMIC DNA]</scope>
    <source>
        <strain evidence="3 4">DSM 45043</strain>
    </source>
</reference>
<feature type="domain" description="DUF4097" evidence="2">
    <location>
        <begin position="174"/>
        <end position="305"/>
    </location>
</feature>
<dbReference type="Proteomes" id="UP000316706">
    <property type="component" value="Unassembled WGS sequence"/>
</dbReference>
<dbReference type="AlphaFoldDB" id="A0A543IKL8"/>